<dbReference type="AlphaFoldDB" id="A0A6A4GZ00"/>
<evidence type="ECO:0000256" key="4">
    <source>
        <dbReference type="ARBA" id="ARBA00022741"/>
    </source>
</evidence>
<organism evidence="10 11">
    <name type="scientific">Gymnopus androsaceus JB14</name>
    <dbReference type="NCBI Taxonomy" id="1447944"/>
    <lineage>
        <taxon>Eukaryota</taxon>
        <taxon>Fungi</taxon>
        <taxon>Dikarya</taxon>
        <taxon>Basidiomycota</taxon>
        <taxon>Agaricomycotina</taxon>
        <taxon>Agaricomycetes</taxon>
        <taxon>Agaricomycetidae</taxon>
        <taxon>Agaricales</taxon>
        <taxon>Marasmiineae</taxon>
        <taxon>Omphalotaceae</taxon>
        <taxon>Gymnopus</taxon>
    </lineage>
</organism>
<evidence type="ECO:0000256" key="6">
    <source>
        <dbReference type="ARBA" id="ARBA00022840"/>
    </source>
</evidence>
<dbReference type="Pfam" id="PF01163">
    <property type="entry name" value="RIO1"/>
    <property type="match status" value="1"/>
</dbReference>
<comment type="catalytic activity">
    <reaction evidence="8">
        <text>L-seryl-[protein] + ATP = O-phospho-L-seryl-[protein] + ADP + H(+)</text>
        <dbReference type="Rhea" id="RHEA:17989"/>
        <dbReference type="Rhea" id="RHEA-COMP:9863"/>
        <dbReference type="Rhea" id="RHEA-COMP:11604"/>
        <dbReference type="ChEBI" id="CHEBI:15378"/>
        <dbReference type="ChEBI" id="CHEBI:29999"/>
        <dbReference type="ChEBI" id="CHEBI:30616"/>
        <dbReference type="ChEBI" id="CHEBI:83421"/>
        <dbReference type="ChEBI" id="CHEBI:456216"/>
        <dbReference type="EC" id="2.7.11.1"/>
    </reaction>
</comment>
<dbReference type="GO" id="GO:0004674">
    <property type="term" value="F:protein serine/threonine kinase activity"/>
    <property type="evidence" value="ECO:0007669"/>
    <property type="project" value="UniProtKB-KW"/>
</dbReference>
<evidence type="ECO:0000256" key="8">
    <source>
        <dbReference type="ARBA" id="ARBA00048679"/>
    </source>
</evidence>
<feature type="domain" description="RIO-type" evidence="9">
    <location>
        <begin position="53"/>
        <end position="109"/>
    </location>
</feature>
<dbReference type="InterPro" id="IPR018934">
    <property type="entry name" value="RIO_dom"/>
</dbReference>
<dbReference type="Proteomes" id="UP000799118">
    <property type="component" value="Unassembled WGS sequence"/>
</dbReference>
<protein>
    <recommendedName>
        <fullName evidence="1">non-specific serine/threonine protein kinase</fullName>
        <ecNumber evidence="1">2.7.11.1</ecNumber>
    </recommendedName>
</protein>
<keyword evidence="2" id="KW-0723">Serine/threonine-protein kinase</keyword>
<keyword evidence="5" id="KW-0418">Kinase</keyword>
<keyword evidence="3" id="KW-0808">Transferase</keyword>
<keyword evidence="11" id="KW-1185">Reference proteome</keyword>
<dbReference type="GO" id="GO:0005524">
    <property type="term" value="F:ATP binding"/>
    <property type="evidence" value="ECO:0007669"/>
    <property type="project" value="UniProtKB-KW"/>
</dbReference>
<evidence type="ECO:0000256" key="5">
    <source>
        <dbReference type="ARBA" id="ARBA00022777"/>
    </source>
</evidence>
<gene>
    <name evidence="10" type="ORF">BT96DRAFT_889391</name>
</gene>
<dbReference type="InterPro" id="IPR011009">
    <property type="entry name" value="Kinase-like_dom_sf"/>
</dbReference>
<evidence type="ECO:0000256" key="3">
    <source>
        <dbReference type="ARBA" id="ARBA00022679"/>
    </source>
</evidence>
<proteinExistence type="predicted"/>
<sequence length="170" mass="19230">MVDDEKVVVKFVQQYSVDAHSMAHELGFAPRLRYAGPPYWADEIACSYQDPLMIVMDFVEGVPLVTLTSADLESLKEKVGKLHEAGFVHGDLRPPNILMTIDGPQVIDWDWAGKKGAAEYPSFINTSLFNGLEGVKAHEFITEEHDNTWLAWLELRVYPVNRIQSRITQV</sequence>
<keyword evidence="6" id="KW-0067">ATP-binding</keyword>
<keyword evidence="4" id="KW-0547">Nucleotide-binding</keyword>
<reference evidence="10" key="1">
    <citation type="journal article" date="2019" name="Environ. Microbiol.">
        <title>Fungal ecological strategies reflected in gene transcription - a case study of two litter decomposers.</title>
        <authorList>
            <person name="Barbi F."/>
            <person name="Kohler A."/>
            <person name="Barry K."/>
            <person name="Baskaran P."/>
            <person name="Daum C."/>
            <person name="Fauchery L."/>
            <person name="Ihrmark K."/>
            <person name="Kuo A."/>
            <person name="LaButti K."/>
            <person name="Lipzen A."/>
            <person name="Morin E."/>
            <person name="Grigoriev I.V."/>
            <person name="Henrissat B."/>
            <person name="Lindahl B."/>
            <person name="Martin F."/>
        </authorList>
    </citation>
    <scope>NUCLEOTIDE SEQUENCE</scope>
    <source>
        <strain evidence="10">JB14</strain>
    </source>
</reference>
<evidence type="ECO:0000256" key="2">
    <source>
        <dbReference type="ARBA" id="ARBA00022527"/>
    </source>
</evidence>
<dbReference type="EMBL" id="ML769662">
    <property type="protein sequence ID" value="KAE9390314.1"/>
    <property type="molecule type" value="Genomic_DNA"/>
</dbReference>
<dbReference type="Gene3D" id="1.10.510.10">
    <property type="entry name" value="Transferase(Phosphotransferase) domain 1"/>
    <property type="match status" value="1"/>
</dbReference>
<evidence type="ECO:0000313" key="11">
    <source>
        <dbReference type="Proteomes" id="UP000799118"/>
    </source>
</evidence>
<evidence type="ECO:0000313" key="10">
    <source>
        <dbReference type="EMBL" id="KAE9390314.1"/>
    </source>
</evidence>
<evidence type="ECO:0000256" key="1">
    <source>
        <dbReference type="ARBA" id="ARBA00012513"/>
    </source>
</evidence>
<comment type="catalytic activity">
    <reaction evidence="7">
        <text>L-threonyl-[protein] + ATP = O-phospho-L-threonyl-[protein] + ADP + H(+)</text>
        <dbReference type="Rhea" id="RHEA:46608"/>
        <dbReference type="Rhea" id="RHEA-COMP:11060"/>
        <dbReference type="Rhea" id="RHEA-COMP:11605"/>
        <dbReference type="ChEBI" id="CHEBI:15378"/>
        <dbReference type="ChEBI" id="CHEBI:30013"/>
        <dbReference type="ChEBI" id="CHEBI:30616"/>
        <dbReference type="ChEBI" id="CHEBI:61977"/>
        <dbReference type="ChEBI" id="CHEBI:456216"/>
        <dbReference type="EC" id="2.7.11.1"/>
    </reaction>
</comment>
<dbReference type="OrthoDB" id="4062651at2759"/>
<evidence type="ECO:0000259" key="9">
    <source>
        <dbReference type="Pfam" id="PF01163"/>
    </source>
</evidence>
<dbReference type="SUPFAM" id="SSF56112">
    <property type="entry name" value="Protein kinase-like (PK-like)"/>
    <property type="match status" value="1"/>
</dbReference>
<dbReference type="EC" id="2.7.11.1" evidence="1"/>
<evidence type="ECO:0000256" key="7">
    <source>
        <dbReference type="ARBA" id="ARBA00047899"/>
    </source>
</evidence>
<name>A0A6A4GZ00_9AGAR</name>
<accession>A0A6A4GZ00</accession>